<dbReference type="EMBL" id="CP126219">
    <property type="protein sequence ID" value="WIA20904.1"/>
    <property type="molecule type" value="Genomic_DNA"/>
</dbReference>
<accession>A0ABY8UHA4</accession>
<evidence type="ECO:0000313" key="3">
    <source>
        <dbReference type="EMBL" id="WIA20904.1"/>
    </source>
</evidence>
<feature type="region of interest" description="Disordered" evidence="2">
    <location>
        <begin position="123"/>
        <end position="145"/>
    </location>
</feature>
<keyword evidence="4" id="KW-1185">Reference proteome</keyword>
<evidence type="ECO:0000256" key="1">
    <source>
        <dbReference type="SAM" id="Coils"/>
    </source>
</evidence>
<evidence type="ECO:0000256" key="2">
    <source>
        <dbReference type="SAM" id="MobiDB-lite"/>
    </source>
</evidence>
<gene>
    <name evidence="3" type="ORF">OEZ85_005249</name>
</gene>
<reference evidence="3 4" key="1">
    <citation type="submission" date="2023-05" db="EMBL/GenBank/DDBJ databases">
        <title>A 100% complete, gapless, phased diploid assembly of the Scenedesmus obliquus UTEX 3031 genome.</title>
        <authorList>
            <person name="Biondi T.C."/>
            <person name="Hanschen E.R."/>
            <person name="Kwon T."/>
            <person name="Eng W."/>
            <person name="Kruse C.P.S."/>
            <person name="Koehler S.I."/>
            <person name="Kunde Y."/>
            <person name="Gleasner C.D."/>
            <person name="You Mak K.T."/>
            <person name="Polle J."/>
            <person name="Hovde B.T."/>
            <person name="Starkenburg S.R."/>
        </authorList>
    </citation>
    <scope>NUCLEOTIDE SEQUENCE [LARGE SCALE GENOMIC DNA]</scope>
    <source>
        <strain evidence="3 4">DOE0152z</strain>
    </source>
</reference>
<dbReference type="Proteomes" id="UP001244341">
    <property type="component" value="Chromosome 12b"/>
</dbReference>
<keyword evidence="1" id="KW-0175">Coiled coil</keyword>
<name>A0ABY8UHA4_TETOB</name>
<proteinExistence type="predicted"/>
<evidence type="ECO:0000313" key="4">
    <source>
        <dbReference type="Proteomes" id="UP001244341"/>
    </source>
</evidence>
<feature type="coiled-coil region" evidence="1">
    <location>
        <begin position="44"/>
        <end position="85"/>
    </location>
</feature>
<organism evidence="3 4">
    <name type="scientific">Tetradesmus obliquus</name>
    <name type="common">Green alga</name>
    <name type="synonym">Acutodesmus obliquus</name>
    <dbReference type="NCBI Taxonomy" id="3088"/>
    <lineage>
        <taxon>Eukaryota</taxon>
        <taxon>Viridiplantae</taxon>
        <taxon>Chlorophyta</taxon>
        <taxon>core chlorophytes</taxon>
        <taxon>Chlorophyceae</taxon>
        <taxon>CS clade</taxon>
        <taxon>Sphaeropleales</taxon>
        <taxon>Scenedesmaceae</taxon>
        <taxon>Tetradesmus</taxon>
    </lineage>
</organism>
<protein>
    <submittedName>
        <fullName evidence="3">Uncharacterized protein</fullName>
    </submittedName>
</protein>
<sequence>MQEELAAAATAFASKEESMRKQLDASKQGLQANMLQMETALADLAAVDARRSQLESDKAALEAEKAALLDRCLVAERQLSELRDRQSEQLIALRLQLGQPQAIGGKSRAYVAGEGGLAGSKKGLADLIPDPSPAPAVGMVNWQQP</sequence>